<evidence type="ECO:0000256" key="1">
    <source>
        <dbReference type="ARBA" id="ARBA00022723"/>
    </source>
</evidence>
<evidence type="ECO:0000259" key="6">
    <source>
        <dbReference type="SMART" id="SM00829"/>
    </source>
</evidence>
<dbReference type="EMBL" id="JAVRRG010000235">
    <property type="protein sequence ID" value="KAK5075908.1"/>
    <property type="molecule type" value="Genomic_DNA"/>
</dbReference>
<name>A0ABR0JW05_9EURO</name>
<dbReference type="PANTHER" id="PTHR43880:SF12">
    <property type="entry name" value="ALCOHOL DEHYDROGENASE CLASS-3"/>
    <property type="match status" value="1"/>
</dbReference>
<keyword evidence="1 5" id="KW-0479">Metal-binding</keyword>
<dbReference type="SUPFAM" id="SSF51735">
    <property type="entry name" value="NAD(P)-binding Rossmann-fold domains"/>
    <property type="match status" value="1"/>
</dbReference>
<evidence type="ECO:0000313" key="8">
    <source>
        <dbReference type="Proteomes" id="UP001345013"/>
    </source>
</evidence>
<dbReference type="Pfam" id="PF00107">
    <property type="entry name" value="ADH_zinc_N"/>
    <property type="match status" value="1"/>
</dbReference>
<dbReference type="SUPFAM" id="SSF50129">
    <property type="entry name" value="GroES-like"/>
    <property type="match status" value="1"/>
</dbReference>
<dbReference type="CDD" id="cd08278">
    <property type="entry name" value="benzyl_alcohol_DH"/>
    <property type="match status" value="1"/>
</dbReference>
<keyword evidence="2 5" id="KW-0862">Zinc</keyword>
<evidence type="ECO:0000256" key="2">
    <source>
        <dbReference type="ARBA" id="ARBA00022833"/>
    </source>
</evidence>
<dbReference type="SMART" id="SM00829">
    <property type="entry name" value="PKS_ER"/>
    <property type="match status" value="1"/>
</dbReference>
<reference evidence="7 8" key="1">
    <citation type="submission" date="2023-08" db="EMBL/GenBank/DDBJ databases">
        <title>Black Yeasts Isolated from many extreme environments.</title>
        <authorList>
            <person name="Coleine C."/>
            <person name="Stajich J.E."/>
            <person name="Selbmann L."/>
        </authorList>
    </citation>
    <scope>NUCLEOTIDE SEQUENCE [LARGE SCALE GENOMIC DNA]</scope>
    <source>
        <strain evidence="7 8">CCFEE 5885</strain>
    </source>
</reference>
<dbReference type="InterPro" id="IPR011032">
    <property type="entry name" value="GroES-like_sf"/>
</dbReference>
<dbReference type="PROSITE" id="PS00059">
    <property type="entry name" value="ADH_ZINC"/>
    <property type="match status" value="1"/>
</dbReference>
<comment type="similarity">
    <text evidence="5">Belongs to the zinc-containing alcohol dehydrogenase family.</text>
</comment>
<evidence type="ECO:0000313" key="7">
    <source>
        <dbReference type="EMBL" id="KAK5075908.1"/>
    </source>
</evidence>
<keyword evidence="3" id="KW-0560">Oxidoreductase</keyword>
<dbReference type="Pfam" id="PF08240">
    <property type="entry name" value="ADH_N"/>
    <property type="match status" value="1"/>
</dbReference>
<dbReference type="InterPro" id="IPR020843">
    <property type="entry name" value="ER"/>
</dbReference>
<evidence type="ECO:0000256" key="4">
    <source>
        <dbReference type="ARBA" id="ARBA00023027"/>
    </source>
</evidence>
<evidence type="ECO:0000256" key="5">
    <source>
        <dbReference type="RuleBase" id="RU361277"/>
    </source>
</evidence>
<dbReference type="Gene3D" id="3.40.50.720">
    <property type="entry name" value="NAD(P)-binding Rossmann-like Domain"/>
    <property type="match status" value="1"/>
</dbReference>
<evidence type="ECO:0000256" key="3">
    <source>
        <dbReference type="ARBA" id="ARBA00023002"/>
    </source>
</evidence>
<keyword evidence="4" id="KW-0520">NAD</keyword>
<accession>A0ABR0JW05</accession>
<dbReference type="InterPro" id="IPR013154">
    <property type="entry name" value="ADH-like_N"/>
</dbReference>
<dbReference type="InterPro" id="IPR013149">
    <property type="entry name" value="ADH-like_C"/>
</dbReference>
<gene>
    <name evidence="7" type="ORF">LTR24_009778</name>
</gene>
<dbReference type="Proteomes" id="UP001345013">
    <property type="component" value="Unassembled WGS sequence"/>
</dbReference>
<dbReference type="Gene3D" id="3.90.180.10">
    <property type="entry name" value="Medium-chain alcohol dehydrogenases, catalytic domain"/>
    <property type="match status" value="1"/>
</dbReference>
<feature type="domain" description="Enoyl reductase (ER)" evidence="6">
    <location>
        <begin position="12"/>
        <end position="372"/>
    </location>
</feature>
<sequence length="375" mass="40649">MLTDAIVVESPGAPFKFQHVELDDEVREDEVHVQVKATGICHTDVKFSQEDKMADMFPGVMGHEGAGIVHSVGPKVTSVQAGDHVIIVFSCCGECRYCEMKMTGYCDVWFQYNFGAGRLDGSKAFRFPKGGRRVCSHFFGQSSFARDVYVKQTGLVKIEDKSIPFEKLAPLACGLMTGAGGMLNVIQPTSEMSVAVVGTGSVGLAAIMALKMLPKPPRRIIAVDIVPSRLELARSFGATHGVNSKVRTNLMEVLLDITDGRGVDGSIDATGRAEVIQDLVHSTARKGKVVTIGTGGTQSEVTLNLFEMVQAGCSYIGCQQGDAYPQEFLPRLLKAHTEGKFPYDKIVKTYPAKEVAKAIHDMESGETIKPVLIWD</sequence>
<keyword evidence="8" id="KW-1185">Reference proteome</keyword>
<comment type="caution">
    <text evidence="7">The sequence shown here is derived from an EMBL/GenBank/DDBJ whole genome shotgun (WGS) entry which is preliminary data.</text>
</comment>
<comment type="cofactor">
    <cofactor evidence="5">
        <name>Zn(2+)</name>
        <dbReference type="ChEBI" id="CHEBI:29105"/>
    </cofactor>
</comment>
<dbReference type="PANTHER" id="PTHR43880">
    <property type="entry name" value="ALCOHOL DEHYDROGENASE"/>
    <property type="match status" value="1"/>
</dbReference>
<dbReference type="InterPro" id="IPR002328">
    <property type="entry name" value="ADH_Zn_CS"/>
</dbReference>
<protein>
    <recommendedName>
        <fullName evidence="6">Enoyl reductase (ER) domain-containing protein</fullName>
    </recommendedName>
</protein>
<proteinExistence type="inferred from homology"/>
<dbReference type="InterPro" id="IPR036291">
    <property type="entry name" value="NAD(P)-bd_dom_sf"/>
</dbReference>
<organism evidence="7 8">
    <name type="scientific">Lithohypha guttulata</name>
    <dbReference type="NCBI Taxonomy" id="1690604"/>
    <lineage>
        <taxon>Eukaryota</taxon>
        <taxon>Fungi</taxon>
        <taxon>Dikarya</taxon>
        <taxon>Ascomycota</taxon>
        <taxon>Pezizomycotina</taxon>
        <taxon>Eurotiomycetes</taxon>
        <taxon>Chaetothyriomycetidae</taxon>
        <taxon>Chaetothyriales</taxon>
        <taxon>Trichomeriaceae</taxon>
        <taxon>Lithohypha</taxon>
    </lineage>
</organism>